<keyword evidence="1" id="KW-0732">Signal</keyword>
<feature type="chain" id="PRO_5008004736" description="Type 1 fimbrial protein" evidence="1">
    <location>
        <begin position="22"/>
        <end position="108"/>
    </location>
</feature>
<feature type="signal peptide" evidence="1">
    <location>
        <begin position="1"/>
        <end position="21"/>
    </location>
</feature>
<keyword evidence="3" id="KW-1185">Reference proteome</keyword>
<reference evidence="2 3" key="1">
    <citation type="submission" date="2016-04" db="EMBL/GenBank/DDBJ databases">
        <title>Complete Genome Sequence of Halotalea alkalilenta IHB B 13600.</title>
        <authorList>
            <person name="Swarnkar M.K."/>
            <person name="Sharma A."/>
            <person name="Kaushal K."/>
            <person name="Soni R."/>
            <person name="Rana S."/>
            <person name="Singh A.K."/>
            <person name="Gulati A."/>
        </authorList>
    </citation>
    <scope>NUCLEOTIDE SEQUENCE [LARGE SCALE GENOMIC DNA]</scope>
    <source>
        <strain evidence="2 3">IHB B 13600</strain>
    </source>
</reference>
<evidence type="ECO:0008006" key="4">
    <source>
        <dbReference type="Google" id="ProtNLM"/>
    </source>
</evidence>
<proteinExistence type="predicted"/>
<dbReference type="Proteomes" id="UP000077875">
    <property type="component" value="Chromosome"/>
</dbReference>
<evidence type="ECO:0000256" key="1">
    <source>
        <dbReference type="SAM" id="SignalP"/>
    </source>
</evidence>
<evidence type="ECO:0000313" key="3">
    <source>
        <dbReference type="Proteomes" id="UP000077875"/>
    </source>
</evidence>
<evidence type="ECO:0000313" key="2">
    <source>
        <dbReference type="EMBL" id="ANF59120.1"/>
    </source>
</evidence>
<sequence>MYLSVGLVALLAGIGSATVQAAGGTVRFGGSVVESTCSIELGSRQVSLSSCPQRASLEVARPTIVGNQSIAMLSGSSAQTPVVAYRWQEVPGVGRSDASGALLVVEYR</sequence>
<accession>A0A172YIU1</accession>
<protein>
    <recommendedName>
        <fullName evidence="4">Type 1 fimbrial protein</fullName>
    </recommendedName>
</protein>
<name>A0A172YIU1_9GAMM</name>
<dbReference type="AlphaFoldDB" id="A0A172YIU1"/>
<dbReference type="KEGG" id="haa:A5892_17990"/>
<gene>
    <name evidence="2" type="ORF">A5892_17990</name>
</gene>
<organism evidence="2 3">
    <name type="scientific">Halotalea alkalilenta</name>
    <dbReference type="NCBI Taxonomy" id="376489"/>
    <lineage>
        <taxon>Bacteria</taxon>
        <taxon>Pseudomonadati</taxon>
        <taxon>Pseudomonadota</taxon>
        <taxon>Gammaproteobacteria</taxon>
        <taxon>Oceanospirillales</taxon>
        <taxon>Halomonadaceae</taxon>
        <taxon>Halotalea</taxon>
    </lineage>
</organism>
<dbReference type="EMBL" id="CP015243">
    <property type="protein sequence ID" value="ANF59120.1"/>
    <property type="molecule type" value="Genomic_DNA"/>
</dbReference>